<protein>
    <recommendedName>
        <fullName evidence="3">MULE transposase domain-containing protein</fullName>
    </recommendedName>
</protein>
<dbReference type="GeneID" id="63698471"/>
<evidence type="ECO:0008006" key="3">
    <source>
        <dbReference type="Google" id="ProtNLM"/>
    </source>
</evidence>
<feature type="non-terminal residue" evidence="1">
    <location>
        <position position="1"/>
    </location>
</feature>
<evidence type="ECO:0000313" key="2">
    <source>
        <dbReference type="Proteomes" id="UP000019804"/>
    </source>
</evidence>
<keyword evidence="2" id="KW-1185">Reference proteome</keyword>
<evidence type="ECO:0000313" key="1">
    <source>
        <dbReference type="EMBL" id="EYE90013.1"/>
    </source>
</evidence>
<feature type="non-terminal residue" evidence="1">
    <location>
        <position position="429"/>
    </location>
</feature>
<organism evidence="1 2">
    <name type="scientific">Aspergillus ruber (strain CBS 135680)</name>
    <dbReference type="NCBI Taxonomy" id="1388766"/>
    <lineage>
        <taxon>Eukaryota</taxon>
        <taxon>Fungi</taxon>
        <taxon>Dikarya</taxon>
        <taxon>Ascomycota</taxon>
        <taxon>Pezizomycotina</taxon>
        <taxon>Eurotiomycetes</taxon>
        <taxon>Eurotiomycetidae</taxon>
        <taxon>Eurotiales</taxon>
        <taxon>Aspergillaceae</taxon>
        <taxon>Aspergillus</taxon>
        <taxon>Aspergillus subgen. Aspergillus</taxon>
    </lineage>
</organism>
<proteinExistence type="predicted"/>
<dbReference type="RefSeq" id="XP_040633703.1">
    <property type="nucleotide sequence ID" value="XM_040783347.1"/>
</dbReference>
<dbReference type="HOGENOM" id="CLU_025896_0_0_1"/>
<gene>
    <name evidence="1" type="ORF">EURHEDRAFT_421615</name>
</gene>
<dbReference type="AlphaFoldDB" id="A0A017RZ21"/>
<dbReference type="EMBL" id="KK088480">
    <property type="protein sequence ID" value="EYE90013.1"/>
    <property type="molecule type" value="Genomic_DNA"/>
</dbReference>
<dbReference type="OrthoDB" id="4494726at2759"/>
<sequence length="429" mass="49023">LFQTKHHRGSIMNFTTLDLKFLEDLFNKDLIPPEEECGIFEPLSSRRKYCHKDHPQGSGRLRHTSCNVVFNALVPVDVRQCPYILFTSHGVHEHPPPPPSKSPKAIMKGIANMVVSIGDPTMTTSQFLRNPQLEAFCREHGASTLAELHPSFANKDKIAAMIQKQRFLSYPSGQDINGLIFLKNTDQGLNEYIQEYHHDTQGTMVLCGYPDQIQLLSSLKSFEVDMSYKRIRAKNLNEVLFATFLTDQCKIITLLRVFTSMDTTEGYYLLFKRAFALIQKVSGKLVLFNHLHDAGIYGIILDMDSKQYTGLGQYLSELDPNHHGVTWQLQCVVLFCRVHFQRTILKVIGTQNYGSDLWSRMMSLLKCESEKDYDDLIDLLIKYEQPEVGQWAMQKKSAVIKAGLNQACSKIDSFYFNKLRNHTNAVEQS</sequence>
<name>A0A017RZ21_ASPRC</name>
<accession>A0A017RZ21</accession>
<reference evidence="2" key="1">
    <citation type="journal article" date="2014" name="Nat. Commun.">
        <title>Genomic adaptations of the halophilic Dead Sea filamentous fungus Eurotium rubrum.</title>
        <authorList>
            <person name="Kis-Papo T."/>
            <person name="Weig A.R."/>
            <person name="Riley R."/>
            <person name="Persoh D."/>
            <person name="Salamov A."/>
            <person name="Sun H."/>
            <person name="Lipzen A."/>
            <person name="Wasser S.P."/>
            <person name="Rambold G."/>
            <person name="Grigoriev I.V."/>
            <person name="Nevo E."/>
        </authorList>
    </citation>
    <scope>NUCLEOTIDE SEQUENCE [LARGE SCALE GENOMIC DNA]</scope>
    <source>
        <strain evidence="2">CBS 135680</strain>
    </source>
</reference>
<dbReference type="Proteomes" id="UP000019804">
    <property type="component" value="Unassembled WGS sequence"/>
</dbReference>